<dbReference type="AlphaFoldDB" id="A0A5C6DL63"/>
<evidence type="ECO:0000256" key="5">
    <source>
        <dbReference type="ARBA" id="ARBA00022989"/>
    </source>
</evidence>
<dbReference type="PANTHER" id="PTHR43731:SF14">
    <property type="entry name" value="PRESENILIN-ASSOCIATED RHOMBOID-LIKE PROTEIN, MITOCHONDRIAL"/>
    <property type="match status" value="1"/>
</dbReference>
<dbReference type="Gene3D" id="1.20.1540.10">
    <property type="entry name" value="Rhomboid-like"/>
    <property type="match status" value="1"/>
</dbReference>
<evidence type="ECO:0000313" key="11">
    <source>
        <dbReference type="EMBL" id="TWU36547.1"/>
    </source>
</evidence>
<evidence type="ECO:0000256" key="8">
    <source>
        <dbReference type="SAM" id="Phobius"/>
    </source>
</evidence>
<feature type="transmembrane region" description="Helical" evidence="8">
    <location>
        <begin position="237"/>
        <end position="257"/>
    </location>
</feature>
<feature type="domain" description="Peptidase S54 rhomboid" evidence="9">
    <location>
        <begin position="197"/>
        <end position="348"/>
    </location>
</feature>
<reference evidence="11 12" key="1">
    <citation type="submission" date="2019-02" db="EMBL/GenBank/DDBJ databases">
        <title>Deep-cultivation of Planctomycetes and their phenomic and genomic characterization uncovers novel biology.</title>
        <authorList>
            <person name="Wiegand S."/>
            <person name="Jogler M."/>
            <person name="Boedeker C."/>
            <person name="Pinto D."/>
            <person name="Vollmers J."/>
            <person name="Rivas-Marin E."/>
            <person name="Kohn T."/>
            <person name="Peeters S.H."/>
            <person name="Heuer A."/>
            <person name="Rast P."/>
            <person name="Oberbeckmann S."/>
            <person name="Bunk B."/>
            <person name="Jeske O."/>
            <person name="Meyerdierks A."/>
            <person name="Storesund J.E."/>
            <person name="Kallscheuer N."/>
            <person name="Luecker S."/>
            <person name="Lage O.M."/>
            <person name="Pohl T."/>
            <person name="Merkel B.J."/>
            <person name="Hornburger P."/>
            <person name="Mueller R.-W."/>
            <person name="Bruemmer F."/>
            <person name="Labrenz M."/>
            <person name="Spormann A.M."/>
            <person name="Op Den Camp H."/>
            <person name="Overmann J."/>
            <person name="Amann R."/>
            <person name="Jetten M.S.M."/>
            <person name="Mascher T."/>
            <person name="Medema M.H."/>
            <person name="Devos D.P."/>
            <person name="Kaster A.-K."/>
            <person name="Ovreas L."/>
            <person name="Rohde M."/>
            <person name="Galperin M.Y."/>
            <person name="Jogler C."/>
        </authorList>
    </citation>
    <scope>NUCLEOTIDE SEQUENCE [LARGE SCALE GENOMIC DNA]</scope>
    <source>
        <strain evidence="11 12">Q31b</strain>
    </source>
</reference>
<dbReference type="Gene3D" id="3.30.70.2350">
    <property type="match status" value="1"/>
</dbReference>
<feature type="transmembrane region" description="Helical" evidence="8">
    <location>
        <begin position="128"/>
        <end position="145"/>
    </location>
</feature>
<keyword evidence="5 8" id="KW-1133">Transmembrane helix</keyword>
<evidence type="ECO:0000256" key="3">
    <source>
        <dbReference type="ARBA" id="ARBA00022692"/>
    </source>
</evidence>
<keyword evidence="3 8" id="KW-0812">Transmembrane</keyword>
<keyword evidence="6 8" id="KW-0472">Membrane</keyword>
<evidence type="ECO:0000256" key="4">
    <source>
        <dbReference type="ARBA" id="ARBA00022801"/>
    </source>
</evidence>
<dbReference type="EC" id="3.4.21.105" evidence="11"/>
<keyword evidence="11" id="KW-0645">Protease</keyword>
<keyword evidence="4 11" id="KW-0378">Hydrolase</keyword>
<dbReference type="InterPro" id="IPR022764">
    <property type="entry name" value="Peptidase_S54_rhomboid_dom"/>
</dbReference>
<dbReference type="InterPro" id="IPR022732">
    <property type="entry name" value="Peptidase_S54_GlpG_N"/>
</dbReference>
<protein>
    <submittedName>
        <fullName evidence="11">Rhomboid protease GlpG</fullName>
        <ecNumber evidence="11">3.4.21.105</ecNumber>
    </submittedName>
</protein>
<evidence type="ECO:0000259" key="9">
    <source>
        <dbReference type="Pfam" id="PF01694"/>
    </source>
</evidence>
<dbReference type="PANTHER" id="PTHR43731">
    <property type="entry name" value="RHOMBOID PROTEASE"/>
    <property type="match status" value="1"/>
</dbReference>
<dbReference type="InterPro" id="IPR035952">
    <property type="entry name" value="Rhomboid-like_sf"/>
</dbReference>
<gene>
    <name evidence="11" type="primary">glpG_2</name>
    <name evidence="11" type="ORF">Q31b_48280</name>
</gene>
<evidence type="ECO:0000256" key="2">
    <source>
        <dbReference type="ARBA" id="ARBA00009045"/>
    </source>
</evidence>
<accession>A0A5C6DL63</accession>
<organism evidence="11 12">
    <name type="scientific">Novipirellula aureliae</name>
    <dbReference type="NCBI Taxonomy" id="2527966"/>
    <lineage>
        <taxon>Bacteria</taxon>
        <taxon>Pseudomonadati</taxon>
        <taxon>Planctomycetota</taxon>
        <taxon>Planctomycetia</taxon>
        <taxon>Pirellulales</taxon>
        <taxon>Pirellulaceae</taxon>
        <taxon>Novipirellula</taxon>
    </lineage>
</organism>
<dbReference type="Pfam" id="PF12122">
    <property type="entry name" value="Rhomboid_N"/>
    <property type="match status" value="1"/>
</dbReference>
<evidence type="ECO:0000256" key="1">
    <source>
        <dbReference type="ARBA" id="ARBA00004141"/>
    </source>
</evidence>
<feature type="transmembrane region" description="Helical" evidence="8">
    <location>
        <begin position="330"/>
        <end position="347"/>
    </location>
</feature>
<dbReference type="GO" id="GO:0016020">
    <property type="term" value="C:membrane"/>
    <property type="evidence" value="ECO:0007669"/>
    <property type="project" value="UniProtKB-SubCell"/>
</dbReference>
<comment type="subcellular location">
    <subcellularLocation>
        <location evidence="1">Membrane</location>
        <topology evidence="1">Multi-pass membrane protein</topology>
    </subcellularLocation>
</comment>
<feature type="transmembrane region" description="Helical" evidence="8">
    <location>
        <begin position="213"/>
        <end position="230"/>
    </location>
</feature>
<feature type="compositionally biased region" description="Basic and acidic residues" evidence="7">
    <location>
        <begin position="90"/>
        <end position="101"/>
    </location>
</feature>
<proteinExistence type="inferred from homology"/>
<sequence>MRRIGTLDNENLARRFGDFLVTQSIDATVEKAAGAGQGEVSESLGWEIWIREEKDVDQAREAIREFELNPNDQRYQVSEEAQTLRNQRVAQEHRRQQEMKKLQRSMPKSRSGGSNMQTLGVPGKQEKIPVVIAVIVLSALASFGTDFGRPRNTAMVSGFWTEAELYLGMSFVDQTDPDYIESGNTESSRDSFASIRKGQVWRLVTPMFLHGDTMHLLFNMIWIFVLGSAIERLQGSVFLAVLLIVTQIAGMMLQVMLPGVESLPPFLSALAGSPFAIGASGAVYGLFGYLWIRPTLDPGYPIHMAPMNVLLMLGWLVFCMTGMFGNIANGAHLGGLLAGIAVAYFVSPRRL</sequence>
<name>A0A5C6DL63_9BACT</name>
<dbReference type="SUPFAM" id="SSF144091">
    <property type="entry name" value="Rhomboid-like"/>
    <property type="match status" value="1"/>
</dbReference>
<feature type="region of interest" description="Disordered" evidence="7">
    <location>
        <begin position="88"/>
        <end position="120"/>
    </location>
</feature>
<evidence type="ECO:0000256" key="6">
    <source>
        <dbReference type="ARBA" id="ARBA00023136"/>
    </source>
</evidence>
<evidence type="ECO:0000256" key="7">
    <source>
        <dbReference type="SAM" id="MobiDB-lite"/>
    </source>
</evidence>
<comment type="similarity">
    <text evidence="2">Belongs to the peptidase S54 family.</text>
</comment>
<dbReference type="InterPro" id="IPR038236">
    <property type="entry name" value="GlpG_N_sf"/>
</dbReference>
<evidence type="ECO:0000313" key="12">
    <source>
        <dbReference type="Proteomes" id="UP000315471"/>
    </source>
</evidence>
<dbReference type="Proteomes" id="UP000315471">
    <property type="component" value="Unassembled WGS sequence"/>
</dbReference>
<dbReference type="EMBL" id="SJPY01000008">
    <property type="protein sequence ID" value="TWU36547.1"/>
    <property type="molecule type" value="Genomic_DNA"/>
</dbReference>
<dbReference type="InterPro" id="IPR050925">
    <property type="entry name" value="Rhomboid_protease_S54"/>
</dbReference>
<keyword evidence="12" id="KW-1185">Reference proteome</keyword>
<feature type="transmembrane region" description="Helical" evidence="8">
    <location>
        <begin position="304"/>
        <end position="324"/>
    </location>
</feature>
<feature type="compositionally biased region" description="Polar residues" evidence="7">
    <location>
        <begin position="106"/>
        <end position="118"/>
    </location>
</feature>
<feature type="domain" description="Peptidase S54 GlpG peptidase N-terminal" evidence="10">
    <location>
        <begin position="1"/>
        <end position="79"/>
    </location>
</feature>
<dbReference type="Pfam" id="PF01694">
    <property type="entry name" value="Rhomboid"/>
    <property type="match status" value="1"/>
</dbReference>
<feature type="transmembrane region" description="Helical" evidence="8">
    <location>
        <begin position="269"/>
        <end position="292"/>
    </location>
</feature>
<dbReference type="OrthoDB" id="9813074at2"/>
<evidence type="ECO:0000259" key="10">
    <source>
        <dbReference type="Pfam" id="PF12122"/>
    </source>
</evidence>
<dbReference type="GO" id="GO:0004252">
    <property type="term" value="F:serine-type endopeptidase activity"/>
    <property type="evidence" value="ECO:0007669"/>
    <property type="project" value="InterPro"/>
</dbReference>
<comment type="caution">
    <text evidence="11">The sequence shown here is derived from an EMBL/GenBank/DDBJ whole genome shotgun (WGS) entry which is preliminary data.</text>
</comment>
<dbReference type="RefSeq" id="WP_146601976.1">
    <property type="nucleotide sequence ID" value="NZ_SJPY01000008.1"/>
</dbReference>
<dbReference type="GO" id="GO:0006508">
    <property type="term" value="P:proteolysis"/>
    <property type="evidence" value="ECO:0007669"/>
    <property type="project" value="UniProtKB-KW"/>
</dbReference>